<evidence type="ECO:0008006" key="6">
    <source>
        <dbReference type="Google" id="ProtNLM"/>
    </source>
</evidence>
<feature type="signal peptide" evidence="3">
    <location>
        <begin position="1"/>
        <end position="24"/>
    </location>
</feature>
<dbReference type="Pfam" id="PF11776">
    <property type="entry name" value="RcnB"/>
    <property type="match status" value="1"/>
</dbReference>
<feature type="transmembrane region" description="Helical" evidence="2">
    <location>
        <begin position="94"/>
        <end position="113"/>
    </location>
</feature>
<keyword evidence="2" id="KW-0472">Membrane</keyword>
<evidence type="ECO:0000313" key="4">
    <source>
        <dbReference type="EMBL" id="RXS97869.1"/>
    </source>
</evidence>
<reference evidence="4 5" key="1">
    <citation type="journal article" date="2016" name="Int. J. Syst. Evol. Microbiol.">
        <title>Acidipila dinghuensis sp. nov., an acidobacterium isolated from forest soil.</title>
        <authorList>
            <person name="Jiang Y.W."/>
            <person name="Wang J."/>
            <person name="Chen M.H."/>
            <person name="Lv Y.Y."/>
            <person name="Qiu L.H."/>
        </authorList>
    </citation>
    <scope>NUCLEOTIDE SEQUENCE [LARGE SCALE GENOMIC DNA]</scope>
    <source>
        <strain evidence="4 5">DHOF10</strain>
    </source>
</reference>
<dbReference type="EMBL" id="SDMK01000001">
    <property type="protein sequence ID" value="RXS97869.1"/>
    <property type="molecule type" value="Genomic_DNA"/>
</dbReference>
<keyword evidence="2" id="KW-0812">Transmembrane</keyword>
<sequence length="114" mass="12259">MKLIRRAAAVSTLAAMLAGGAMFAQQPGPGGPGGPGPGGPGGHDNHQYVRHNDWRKGRRMAQGDWARGERVDYQRYHLKPPPRGYEWREVDGNYVMAAVATGLIASVIVASTVH</sequence>
<dbReference type="AlphaFoldDB" id="A0A4Q1SK88"/>
<accession>A0A4Q1SK88</accession>
<dbReference type="OrthoDB" id="9808839at2"/>
<evidence type="ECO:0000256" key="3">
    <source>
        <dbReference type="SAM" id="SignalP"/>
    </source>
</evidence>
<name>A0A4Q1SK88_9BACT</name>
<evidence type="ECO:0000256" key="1">
    <source>
        <dbReference type="SAM" id="MobiDB-lite"/>
    </source>
</evidence>
<dbReference type="RefSeq" id="WP_129207648.1">
    <property type="nucleotide sequence ID" value="NZ_BMGU01000001.1"/>
</dbReference>
<dbReference type="Gene3D" id="3.10.450.160">
    <property type="entry name" value="inner membrane protein cigr"/>
    <property type="match status" value="1"/>
</dbReference>
<dbReference type="Proteomes" id="UP000290253">
    <property type="component" value="Unassembled WGS sequence"/>
</dbReference>
<keyword evidence="2" id="KW-1133">Transmembrane helix</keyword>
<evidence type="ECO:0000313" key="5">
    <source>
        <dbReference type="Proteomes" id="UP000290253"/>
    </source>
</evidence>
<proteinExistence type="predicted"/>
<feature type="compositionally biased region" description="Pro residues" evidence="1">
    <location>
        <begin position="29"/>
        <end position="38"/>
    </location>
</feature>
<evidence type="ECO:0000256" key="2">
    <source>
        <dbReference type="SAM" id="Phobius"/>
    </source>
</evidence>
<protein>
    <recommendedName>
        <fullName evidence="6">Integral membrane protein</fullName>
    </recommendedName>
</protein>
<comment type="caution">
    <text evidence="4">The sequence shown here is derived from an EMBL/GenBank/DDBJ whole genome shotgun (WGS) entry which is preliminary data.</text>
</comment>
<keyword evidence="3" id="KW-0732">Signal</keyword>
<organism evidence="4 5">
    <name type="scientific">Silvibacterium dinghuense</name>
    <dbReference type="NCBI Taxonomy" id="1560006"/>
    <lineage>
        <taxon>Bacteria</taxon>
        <taxon>Pseudomonadati</taxon>
        <taxon>Acidobacteriota</taxon>
        <taxon>Terriglobia</taxon>
        <taxon>Terriglobales</taxon>
        <taxon>Acidobacteriaceae</taxon>
        <taxon>Silvibacterium</taxon>
    </lineage>
</organism>
<keyword evidence="5" id="KW-1185">Reference proteome</keyword>
<dbReference type="InterPro" id="IPR024572">
    <property type="entry name" value="RcnB"/>
</dbReference>
<feature type="region of interest" description="Disordered" evidence="1">
    <location>
        <begin position="22"/>
        <end position="49"/>
    </location>
</feature>
<feature type="chain" id="PRO_5020960594" description="Integral membrane protein" evidence="3">
    <location>
        <begin position="25"/>
        <end position="114"/>
    </location>
</feature>
<gene>
    <name evidence="4" type="ORF">ESZ00_08425</name>
</gene>